<dbReference type="AlphaFoldDB" id="A0A401J9R0"/>
<dbReference type="PANTHER" id="PTHR43639">
    <property type="entry name" value="OXIDOREDUCTASE, SHORT-CHAIN DEHYDROGENASE/REDUCTASE FAMILY (AFU_ORTHOLOGUE AFUA_5G02870)"/>
    <property type="match status" value="1"/>
</dbReference>
<keyword evidence="4" id="KW-1185">Reference proteome</keyword>
<dbReference type="PRINTS" id="PR00080">
    <property type="entry name" value="SDRFAMILY"/>
</dbReference>
<dbReference type="EMBL" id="BGOW01000001">
    <property type="protein sequence ID" value="GBL44304.1"/>
    <property type="molecule type" value="Genomic_DNA"/>
</dbReference>
<proteinExistence type="inferred from homology"/>
<accession>A0A401J9R0</accession>
<dbReference type="InterPro" id="IPR036291">
    <property type="entry name" value="NAD(P)-bd_dom_sf"/>
</dbReference>
<comment type="similarity">
    <text evidence="1">Belongs to the short-chain dehydrogenases/reductases (SDR) family.</text>
</comment>
<evidence type="ECO:0000313" key="4">
    <source>
        <dbReference type="Proteomes" id="UP000286806"/>
    </source>
</evidence>
<dbReference type="SUPFAM" id="SSF51735">
    <property type="entry name" value="NAD(P)-binding Rossmann-fold domains"/>
    <property type="match status" value="1"/>
</dbReference>
<dbReference type="RefSeq" id="WP_124703147.1">
    <property type="nucleotide sequence ID" value="NZ_BGOW01000001.1"/>
</dbReference>
<dbReference type="Pfam" id="PF13561">
    <property type="entry name" value="adh_short_C2"/>
    <property type="match status" value="1"/>
</dbReference>
<gene>
    <name evidence="3" type="ORF">SFMTTN_0099</name>
</gene>
<sequence length="246" mass="26695">MQGKTVLITGGAKRVGAAICRLLHCEGANLMVHYHTSVQQARALQDELNTIRAGSVTLIQGDLLKTEAFPNMIATTVETYGSLDVLINNASSFYSTPIGEINESNWDDLIGTNLKAPLFLSQAAANELRRRHGCIVNIADIHAERPMKSYAVYSIAKAGVVGLTRSLARELGPEVRVNAVAPGPILWPEDDTMFDELSRQRIISHTILKQAGEPEDIARAVRYLVSDAGYVTGQVLTVDGGRSVRL</sequence>
<dbReference type="FunFam" id="3.40.50.720:FF:000084">
    <property type="entry name" value="Short-chain dehydrogenase reductase"/>
    <property type="match status" value="1"/>
</dbReference>
<dbReference type="Gene3D" id="3.40.50.720">
    <property type="entry name" value="NAD(P)-binding Rossmann-like Domain"/>
    <property type="match status" value="1"/>
</dbReference>
<evidence type="ECO:0000313" key="3">
    <source>
        <dbReference type="EMBL" id="GBL44304.1"/>
    </source>
</evidence>
<comment type="caution">
    <text evidence="3">The sequence shown here is derived from an EMBL/GenBank/DDBJ whole genome shotgun (WGS) entry which is preliminary data.</text>
</comment>
<keyword evidence="2" id="KW-0560">Oxidoreductase</keyword>
<dbReference type="NCBIfam" id="NF006598">
    <property type="entry name" value="PRK09135.1"/>
    <property type="match status" value="1"/>
</dbReference>
<dbReference type="OrthoDB" id="9793499at2"/>
<dbReference type="PRINTS" id="PR00081">
    <property type="entry name" value="GDHRDH"/>
</dbReference>
<name>A0A401J9R0_9PROT</name>
<dbReference type="PANTHER" id="PTHR43639:SF1">
    <property type="entry name" value="SHORT-CHAIN DEHYDROGENASE_REDUCTASE FAMILY PROTEIN"/>
    <property type="match status" value="1"/>
</dbReference>
<dbReference type="GO" id="GO:0016491">
    <property type="term" value="F:oxidoreductase activity"/>
    <property type="evidence" value="ECO:0007669"/>
    <property type="project" value="UniProtKB-KW"/>
</dbReference>
<reference evidence="3 4" key="1">
    <citation type="journal article" date="2019" name="Front. Microbiol.">
        <title>Genomes of Neutrophilic Sulfur-Oxidizing Chemolithoautotrophs Representing 9 Proteobacterial Species From 8 Genera.</title>
        <authorList>
            <person name="Watanabe T."/>
            <person name="Kojima H."/>
            <person name="Umezawa K."/>
            <person name="Hori C."/>
            <person name="Takasuka T.E."/>
            <person name="Kato Y."/>
            <person name="Fukui M."/>
        </authorList>
    </citation>
    <scope>NUCLEOTIDE SEQUENCE [LARGE SCALE GENOMIC DNA]</scope>
    <source>
        <strain evidence="3 4">TTN</strain>
    </source>
</reference>
<dbReference type="InterPro" id="IPR002347">
    <property type="entry name" value="SDR_fam"/>
</dbReference>
<organism evidence="3 4">
    <name type="scientific">Sulfuriferula multivorans</name>
    <dbReference type="NCBI Taxonomy" id="1559896"/>
    <lineage>
        <taxon>Bacteria</taxon>
        <taxon>Pseudomonadati</taxon>
        <taxon>Pseudomonadota</taxon>
        <taxon>Betaproteobacteria</taxon>
        <taxon>Nitrosomonadales</taxon>
        <taxon>Sulfuricellaceae</taxon>
        <taxon>Sulfuriferula</taxon>
    </lineage>
</organism>
<protein>
    <submittedName>
        <fullName evidence="3">FolM Alternative dihydrofolate reductase 1</fullName>
    </submittedName>
</protein>
<dbReference type="InterPro" id="IPR020904">
    <property type="entry name" value="Sc_DH/Rdtase_CS"/>
</dbReference>
<dbReference type="Proteomes" id="UP000286806">
    <property type="component" value="Unassembled WGS sequence"/>
</dbReference>
<evidence type="ECO:0000256" key="1">
    <source>
        <dbReference type="ARBA" id="ARBA00006484"/>
    </source>
</evidence>
<dbReference type="PROSITE" id="PS00061">
    <property type="entry name" value="ADH_SHORT"/>
    <property type="match status" value="1"/>
</dbReference>
<evidence type="ECO:0000256" key="2">
    <source>
        <dbReference type="ARBA" id="ARBA00023002"/>
    </source>
</evidence>